<reference evidence="1 2" key="1">
    <citation type="submission" date="2011-10" db="EMBL/GenBank/DDBJ databases">
        <title>Genome sequence of Gluconobacter morbifer G707, isolated from Drosophila gut.</title>
        <authorList>
            <person name="Lee W.-J."/>
            <person name="Kim E.-K."/>
        </authorList>
    </citation>
    <scope>NUCLEOTIDE SEQUENCE [LARGE SCALE GENOMIC DNA]</scope>
    <source>
        <strain evidence="1 2">G707</strain>
    </source>
</reference>
<proteinExistence type="predicted"/>
<keyword evidence="2" id="KW-1185">Reference proteome</keyword>
<evidence type="ECO:0000313" key="1">
    <source>
        <dbReference type="EMBL" id="EHH67014.1"/>
    </source>
</evidence>
<accession>G6XMB6</accession>
<dbReference type="SUPFAM" id="SSF69279">
    <property type="entry name" value="Phage tail proteins"/>
    <property type="match status" value="1"/>
</dbReference>
<evidence type="ECO:0000313" key="2">
    <source>
        <dbReference type="Proteomes" id="UP000004949"/>
    </source>
</evidence>
<sequence>MDGGEDSDLFPERFEIDSNRYQACDAAFVRFAVRPVADVTERRWFEESCPTRKWLVVQMRDREAEETDWQILFEGFVDHLQYSPEQGFLDVECRDALAALMDLRVRDGWLNHTVSDLLLVMAGAAGLSADISLPDDQASWMSGQFWQVEYRRSALLSQHRFQTAADLAFTLASWDSRQRSGTHAYYDGVHFSQDAPAEGGCSFLSCSGAAAGRSQAVGQGKI</sequence>
<dbReference type="Proteomes" id="UP000004949">
    <property type="component" value="Unassembled WGS sequence"/>
</dbReference>
<name>G6XMB6_9PROT</name>
<gene>
    <name evidence="1" type="ORF">GMO_26340</name>
</gene>
<organism evidence="1 2">
    <name type="scientific">Gluconobacter morbifer G707</name>
    <dbReference type="NCBI Taxonomy" id="1088869"/>
    <lineage>
        <taxon>Bacteria</taxon>
        <taxon>Pseudomonadati</taxon>
        <taxon>Pseudomonadota</taxon>
        <taxon>Alphaproteobacteria</taxon>
        <taxon>Acetobacterales</taxon>
        <taxon>Acetobacteraceae</taxon>
        <taxon>Gluconobacter</taxon>
    </lineage>
</organism>
<comment type="caution">
    <text evidence="1">The sequence shown here is derived from an EMBL/GenBank/DDBJ whole genome shotgun (WGS) entry which is preliminary data.</text>
</comment>
<dbReference type="AlphaFoldDB" id="G6XMB6"/>
<dbReference type="EMBL" id="AGQV01000013">
    <property type="protein sequence ID" value="EHH67014.1"/>
    <property type="molecule type" value="Genomic_DNA"/>
</dbReference>
<protein>
    <submittedName>
        <fullName evidence="1">Uncharacterized protein</fullName>
    </submittedName>
</protein>
<dbReference type="STRING" id="1088869.GMO_26340"/>
<dbReference type="PATRIC" id="fig|1088869.3.peg.2626"/>